<dbReference type="Proteomes" id="UP001209318">
    <property type="component" value="Unassembled WGS sequence"/>
</dbReference>
<organism evidence="2 3">
    <name type="scientific">Perspicuibacillus lycopersici</name>
    <dbReference type="NCBI Taxonomy" id="1325689"/>
    <lineage>
        <taxon>Bacteria</taxon>
        <taxon>Bacillati</taxon>
        <taxon>Bacillota</taxon>
        <taxon>Bacilli</taxon>
        <taxon>Bacillales</taxon>
        <taxon>Bacillaceae</taxon>
        <taxon>Perspicuibacillus</taxon>
    </lineage>
</organism>
<dbReference type="AlphaFoldDB" id="A0AAE3IPW2"/>
<feature type="region of interest" description="Disordered" evidence="1">
    <location>
        <begin position="52"/>
        <end position="79"/>
    </location>
</feature>
<feature type="compositionally biased region" description="Basic and acidic residues" evidence="1">
    <location>
        <begin position="126"/>
        <end position="147"/>
    </location>
</feature>
<reference evidence="2" key="1">
    <citation type="submission" date="2022-10" db="EMBL/GenBank/DDBJ databases">
        <title>Description of Fervidibacillus gen. nov. in the family Fervidibacillaceae fam. nov. with two species, Fervidibacillus albus sp. nov., and Fervidibacillus halotolerans sp. nov., isolated from tidal flat sediments.</title>
        <authorList>
            <person name="Kwon K.K."/>
            <person name="Yang S.-H."/>
        </authorList>
    </citation>
    <scope>NUCLEOTIDE SEQUENCE</scope>
    <source>
        <strain evidence="2">JCM 19140</strain>
    </source>
</reference>
<dbReference type="EMBL" id="JAOUSF010000001">
    <property type="protein sequence ID" value="MCU9612226.1"/>
    <property type="molecule type" value="Genomic_DNA"/>
</dbReference>
<feature type="region of interest" description="Disordered" evidence="1">
    <location>
        <begin position="122"/>
        <end position="147"/>
    </location>
</feature>
<feature type="compositionally biased region" description="Basic and acidic residues" evidence="1">
    <location>
        <begin position="52"/>
        <end position="66"/>
    </location>
</feature>
<protein>
    <submittedName>
        <fullName evidence="2">YlbD family protein</fullName>
    </submittedName>
</protein>
<name>A0AAE3IPW2_9BACI</name>
<dbReference type="InterPro" id="IPR025953">
    <property type="entry name" value="YlbD_coat"/>
</dbReference>
<evidence type="ECO:0000256" key="1">
    <source>
        <dbReference type="SAM" id="MobiDB-lite"/>
    </source>
</evidence>
<proteinExistence type="predicted"/>
<evidence type="ECO:0000313" key="2">
    <source>
        <dbReference type="EMBL" id="MCU9612226.1"/>
    </source>
</evidence>
<gene>
    <name evidence="2" type="ORF">OEV98_01455</name>
</gene>
<comment type="caution">
    <text evidence="2">The sequence shown here is derived from an EMBL/GenBank/DDBJ whole genome shotgun (WGS) entry which is preliminary data.</text>
</comment>
<dbReference type="RefSeq" id="WP_263071364.1">
    <property type="nucleotide sequence ID" value="NZ_JAOUSF010000001.1"/>
</dbReference>
<keyword evidence="3" id="KW-1185">Reference proteome</keyword>
<sequence>MSKGKLHPSVQQFKQFVKNHPEMIQEVRQGKTSWQELYEEWYLLGEEDPKWDAYSSEKPKQAHETDNTDTTNTTEDSVTNQAFINNILNSLKKMDMNKVQYYMNNLHDALGAVQQLITQFQSNEGSNRENHAETSERRPHPFSFRKD</sequence>
<dbReference type="Pfam" id="PF14071">
    <property type="entry name" value="YlbD_coat"/>
    <property type="match status" value="1"/>
</dbReference>
<evidence type="ECO:0000313" key="3">
    <source>
        <dbReference type="Proteomes" id="UP001209318"/>
    </source>
</evidence>
<accession>A0AAE3IPW2</accession>